<proteinExistence type="inferred from homology"/>
<evidence type="ECO:0000256" key="2">
    <source>
        <dbReference type="ARBA" id="ARBA00022840"/>
    </source>
</evidence>
<evidence type="ECO:0000256" key="3">
    <source>
        <dbReference type="RuleBase" id="RU003322"/>
    </source>
</evidence>
<keyword evidence="2 3" id="KW-0067">ATP-binding</keyword>
<dbReference type="InterPro" id="IPR018181">
    <property type="entry name" value="Heat_shock_70_CS"/>
</dbReference>
<dbReference type="Gene3D" id="3.30.420.40">
    <property type="match status" value="2"/>
</dbReference>
<dbReference type="HOGENOM" id="CLU_005965_0_0_1"/>
<dbReference type="GO" id="GO:0140662">
    <property type="term" value="F:ATP-dependent protein folding chaperone"/>
    <property type="evidence" value="ECO:0007669"/>
    <property type="project" value="InterPro"/>
</dbReference>
<dbReference type="Pfam" id="PF00012">
    <property type="entry name" value="HSP70"/>
    <property type="match status" value="1"/>
</dbReference>
<dbReference type="Gene3D" id="2.60.34.10">
    <property type="entry name" value="Substrate Binding Domain Of DNAk, Chain A, domain 1"/>
    <property type="match status" value="1"/>
</dbReference>
<name>F0WLX8_9STRA</name>
<evidence type="ECO:0000256" key="4">
    <source>
        <dbReference type="SAM" id="Coils"/>
    </source>
</evidence>
<dbReference type="InterPro" id="IPR029047">
    <property type="entry name" value="HSP70_peptide-bd_sf"/>
</dbReference>
<keyword evidence="4" id="KW-0175">Coiled coil</keyword>
<gene>
    <name evidence="6" type="primary">AlNc14C150G7491</name>
    <name evidence="6" type="ORF">ALNC14_084480</name>
</gene>
<dbReference type="EMBL" id="FR824195">
    <property type="protein sequence ID" value="CCA22305.1"/>
    <property type="molecule type" value="Genomic_DNA"/>
</dbReference>
<dbReference type="InterPro" id="IPR043129">
    <property type="entry name" value="ATPase_NBD"/>
</dbReference>
<evidence type="ECO:0000256" key="5">
    <source>
        <dbReference type="SAM" id="Phobius"/>
    </source>
</evidence>
<feature type="transmembrane region" description="Helical" evidence="5">
    <location>
        <begin position="534"/>
        <end position="556"/>
    </location>
</feature>
<dbReference type="CDD" id="cd24028">
    <property type="entry name" value="ASKHA_NBD_HSP70_HSPA1-like"/>
    <property type="match status" value="1"/>
</dbReference>
<dbReference type="PROSITE" id="PS00329">
    <property type="entry name" value="HSP70_2"/>
    <property type="match status" value="1"/>
</dbReference>
<reference evidence="6" key="1">
    <citation type="journal article" date="2011" name="PLoS Biol.">
        <title>Gene gain and loss during evolution of obligate parasitism in the white rust pathogen of Arabidopsis thaliana.</title>
        <authorList>
            <person name="Kemen E."/>
            <person name="Gardiner A."/>
            <person name="Schultz-Larsen T."/>
            <person name="Kemen A.C."/>
            <person name="Balmuth A.L."/>
            <person name="Robert-Seilaniantz A."/>
            <person name="Bailey K."/>
            <person name="Holub E."/>
            <person name="Studholme D.J."/>
            <person name="Maclean D."/>
            <person name="Jones J.D."/>
        </authorList>
    </citation>
    <scope>NUCLEOTIDE SEQUENCE</scope>
</reference>
<feature type="coiled-coil region" evidence="4">
    <location>
        <begin position="289"/>
        <end position="316"/>
    </location>
</feature>
<dbReference type="GO" id="GO:0005524">
    <property type="term" value="F:ATP binding"/>
    <property type="evidence" value="ECO:0007669"/>
    <property type="project" value="UniProtKB-KW"/>
</dbReference>
<evidence type="ECO:0000313" key="6">
    <source>
        <dbReference type="EMBL" id="CCA22305.1"/>
    </source>
</evidence>
<accession>F0WLX8</accession>
<organism evidence="6">
    <name type="scientific">Albugo laibachii Nc14</name>
    <dbReference type="NCBI Taxonomy" id="890382"/>
    <lineage>
        <taxon>Eukaryota</taxon>
        <taxon>Sar</taxon>
        <taxon>Stramenopiles</taxon>
        <taxon>Oomycota</taxon>
        <taxon>Peronosporomycetes</taxon>
        <taxon>Albuginales</taxon>
        <taxon>Albuginaceae</taxon>
        <taxon>Albugo</taxon>
    </lineage>
</organism>
<dbReference type="PANTHER" id="PTHR19375">
    <property type="entry name" value="HEAT SHOCK PROTEIN 70KDA"/>
    <property type="match status" value="1"/>
</dbReference>
<dbReference type="SUPFAM" id="SSF53067">
    <property type="entry name" value="Actin-like ATPase domain"/>
    <property type="match status" value="2"/>
</dbReference>
<keyword evidence="5" id="KW-1133">Transmembrane helix</keyword>
<evidence type="ECO:0000256" key="1">
    <source>
        <dbReference type="ARBA" id="ARBA00022741"/>
    </source>
</evidence>
<keyword evidence="1 3" id="KW-0547">Nucleotide-binding</keyword>
<dbReference type="PRINTS" id="PR00301">
    <property type="entry name" value="HEATSHOCK70"/>
</dbReference>
<dbReference type="SUPFAM" id="SSF100920">
    <property type="entry name" value="Heat shock protein 70kD (HSP70), peptide-binding domain"/>
    <property type="match status" value="1"/>
</dbReference>
<protein>
    <submittedName>
        <fullName evidence="6">Hsp70like protein putative</fullName>
    </submittedName>
</protein>
<sequence length="561" mass="62373">MDHNELEYDSWGRGADAFDDTTIAIGIDFGTTNSCVGVWLKDQNRVKIFKHGIETKWSHLLPSVVRYDPVDISLVLVGKEAIELESKPPCKNTIRCVKRLMGQKYVNDRIAYLQSSSIYEIVSTQRGNAAIQIDGDHGDDKRTSVEPEEVAAHILIKLKARAEAYFDHKAIENVVLTVPAHFNDGQRKATIRAASMAGFKKIRLLNEPTAAAMAYGLFIAGKKQVLVFDFGGGTLDVSLMQIHEGRFRVVAIGGDTNLGGEDINQMIIDHILQSFEEKEGILQLTIDQKAAMKQSIEQAKIQLSNAMEAVIKFEHKTTWRQYALSRDVFESICDSVWTRCISTIQGVLQDASVDPCDVDEVVMVGGSTRIPKLRSKISEVFDNKALCESVNADQVVCEGAAIQAAVLSGMDRKVLQDVLMLDVIPLSMGLETADGRMEVILPKNSQIPAQVTKYFQTFEDDQRGISVDVYEGEHPIARENEHICRFDFPIPTSKIDTAGRIFHPVTFRMNENGVLHVTAGIHHPSEEAPMSKSAIALMILYAVCLLVLYVTLRIYFASERL</sequence>
<dbReference type="AlphaFoldDB" id="F0WLX8"/>
<dbReference type="InterPro" id="IPR013126">
    <property type="entry name" value="Hsp_70_fam"/>
</dbReference>
<dbReference type="Gene3D" id="3.30.30.30">
    <property type="match status" value="1"/>
</dbReference>
<dbReference type="Gene3D" id="3.90.640.10">
    <property type="entry name" value="Actin, Chain A, domain 4"/>
    <property type="match status" value="1"/>
</dbReference>
<keyword evidence="5" id="KW-0812">Transmembrane</keyword>
<comment type="similarity">
    <text evidence="3">Belongs to the heat shock protein 70 family.</text>
</comment>
<dbReference type="FunFam" id="3.90.640.10:FF:000003">
    <property type="entry name" value="Molecular chaperone DnaK"/>
    <property type="match status" value="1"/>
</dbReference>
<reference evidence="6" key="2">
    <citation type="submission" date="2011-02" db="EMBL/GenBank/DDBJ databases">
        <authorList>
            <person name="MacLean D."/>
        </authorList>
    </citation>
    <scope>NUCLEOTIDE SEQUENCE</scope>
</reference>
<dbReference type="PROSITE" id="PS01036">
    <property type="entry name" value="HSP70_3"/>
    <property type="match status" value="1"/>
</dbReference>
<keyword evidence="5" id="KW-0472">Membrane</keyword>